<sequence length="127" mass="12611">MRDLRTVLRVDAVASGGLGVLLVALSGVLDDLLGLPVLLSVLAGAGLVVWAAFVGWVSVGVTPGPVREVVLGNLVWVLASVAFAAAAWSELTGLGIAFVLAQAAVVLGLLGLQAAGLSRAATARSAS</sequence>
<feature type="transmembrane region" description="Helical" evidence="1">
    <location>
        <begin position="69"/>
        <end position="88"/>
    </location>
</feature>
<dbReference type="Proteomes" id="UP000320876">
    <property type="component" value="Unassembled WGS sequence"/>
</dbReference>
<feature type="transmembrane region" description="Helical" evidence="1">
    <location>
        <begin position="94"/>
        <end position="117"/>
    </location>
</feature>
<name>A0A542CTZ5_AMYCI</name>
<keyword evidence="1" id="KW-1133">Transmembrane helix</keyword>
<comment type="caution">
    <text evidence="2">The sequence shown here is derived from an EMBL/GenBank/DDBJ whole genome shotgun (WGS) entry which is preliminary data.</text>
</comment>
<dbReference type="EMBL" id="VFML01000002">
    <property type="protein sequence ID" value="TQI94292.1"/>
    <property type="molecule type" value="Genomic_DNA"/>
</dbReference>
<organism evidence="2 3">
    <name type="scientific">Amycolatopsis cihanbeyliensis</name>
    <dbReference type="NCBI Taxonomy" id="1128664"/>
    <lineage>
        <taxon>Bacteria</taxon>
        <taxon>Bacillati</taxon>
        <taxon>Actinomycetota</taxon>
        <taxon>Actinomycetes</taxon>
        <taxon>Pseudonocardiales</taxon>
        <taxon>Pseudonocardiaceae</taxon>
        <taxon>Amycolatopsis</taxon>
    </lineage>
</organism>
<dbReference type="AlphaFoldDB" id="A0A542CTZ5"/>
<keyword evidence="3" id="KW-1185">Reference proteome</keyword>
<reference evidence="2 3" key="1">
    <citation type="submission" date="2019-06" db="EMBL/GenBank/DDBJ databases">
        <title>Sequencing the genomes of 1000 actinobacteria strains.</title>
        <authorList>
            <person name="Klenk H.-P."/>
        </authorList>
    </citation>
    <scope>NUCLEOTIDE SEQUENCE [LARGE SCALE GENOMIC DNA]</scope>
    <source>
        <strain evidence="2 3">DSM 45679</strain>
    </source>
</reference>
<evidence type="ECO:0000256" key="1">
    <source>
        <dbReference type="SAM" id="Phobius"/>
    </source>
</evidence>
<feature type="transmembrane region" description="Helical" evidence="1">
    <location>
        <begin position="35"/>
        <end position="57"/>
    </location>
</feature>
<accession>A0A542CTZ5</accession>
<proteinExistence type="predicted"/>
<dbReference type="RefSeq" id="WP_142003540.1">
    <property type="nucleotide sequence ID" value="NZ_VFML01000002.1"/>
</dbReference>
<evidence type="ECO:0000313" key="3">
    <source>
        <dbReference type="Proteomes" id="UP000320876"/>
    </source>
</evidence>
<feature type="transmembrane region" description="Helical" evidence="1">
    <location>
        <begin position="12"/>
        <end position="29"/>
    </location>
</feature>
<keyword evidence="1" id="KW-0812">Transmembrane</keyword>
<gene>
    <name evidence="2" type="ORF">FB471_6455</name>
</gene>
<protein>
    <recommendedName>
        <fullName evidence="4">SPW repeat-containing protein</fullName>
    </recommendedName>
</protein>
<evidence type="ECO:0000313" key="2">
    <source>
        <dbReference type="EMBL" id="TQI94292.1"/>
    </source>
</evidence>
<keyword evidence="1" id="KW-0472">Membrane</keyword>
<evidence type="ECO:0008006" key="4">
    <source>
        <dbReference type="Google" id="ProtNLM"/>
    </source>
</evidence>